<name>A0A9Q1RBE9_9SOLA</name>
<dbReference type="PANTHER" id="PTHR33347:SF1">
    <property type="entry name" value="PROTEIN SOB FIVE-LIKE 5"/>
    <property type="match status" value="1"/>
</dbReference>
<keyword evidence="4" id="KW-0932">Cytokinin signaling pathway</keyword>
<reference evidence="8" key="1">
    <citation type="journal article" date="2023" name="Proc. Natl. Acad. Sci. U.S.A.">
        <title>Genomic and structural basis for evolution of tropane alkaloid biosynthesis.</title>
        <authorList>
            <person name="Wanga Y.-J."/>
            <person name="Taina T."/>
            <person name="Yua J.-Y."/>
            <person name="Lia J."/>
            <person name="Xua B."/>
            <person name="Chenc J."/>
            <person name="D'Auriad J.C."/>
            <person name="Huanga J.-P."/>
            <person name="Huanga S.-X."/>
        </authorList>
    </citation>
    <scope>NUCLEOTIDE SEQUENCE [LARGE SCALE GENOMIC DNA]</scope>
    <source>
        <strain evidence="8">cv. KIB-2019</strain>
    </source>
</reference>
<keyword evidence="3" id="KW-0203">Cytokinin biosynthesis</keyword>
<evidence type="ECO:0000256" key="3">
    <source>
        <dbReference type="ARBA" id="ARBA00022712"/>
    </source>
</evidence>
<evidence type="ECO:0000256" key="5">
    <source>
        <dbReference type="ARBA" id="ARBA00023242"/>
    </source>
</evidence>
<dbReference type="InterPro" id="IPR044670">
    <property type="entry name" value="SOFL"/>
</dbReference>
<organism evidence="7 8">
    <name type="scientific">Anisodus acutangulus</name>
    <dbReference type="NCBI Taxonomy" id="402998"/>
    <lineage>
        <taxon>Eukaryota</taxon>
        <taxon>Viridiplantae</taxon>
        <taxon>Streptophyta</taxon>
        <taxon>Embryophyta</taxon>
        <taxon>Tracheophyta</taxon>
        <taxon>Spermatophyta</taxon>
        <taxon>Magnoliopsida</taxon>
        <taxon>eudicotyledons</taxon>
        <taxon>Gunneridae</taxon>
        <taxon>Pentapetalae</taxon>
        <taxon>asterids</taxon>
        <taxon>lamiids</taxon>
        <taxon>Solanales</taxon>
        <taxon>Solanaceae</taxon>
        <taxon>Solanoideae</taxon>
        <taxon>Hyoscyameae</taxon>
        <taxon>Anisodus</taxon>
    </lineage>
</organism>
<dbReference type="AlphaFoldDB" id="A0A9Q1RBE9"/>
<evidence type="ECO:0000256" key="4">
    <source>
        <dbReference type="ARBA" id="ARBA00022864"/>
    </source>
</evidence>
<keyword evidence="5" id="KW-0539">Nucleus</keyword>
<dbReference type="GO" id="GO:0009691">
    <property type="term" value="P:cytokinin biosynthetic process"/>
    <property type="evidence" value="ECO:0007669"/>
    <property type="project" value="UniProtKB-KW"/>
</dbReference>
<keyword evidence="8" id="KW-1185">Reference proteome</keyword>
<comment type="caution">
    <text evidence="7">The sequence shown here is derived from an EMBL/GenBank/DDBJ whole genome shotgun (WGS) entry which is preliminary data.</text>
</comment>
<evidence type="ECO:0000313" key="7">
    <source>
        <dbReference type="EMBL" id="KAJ8548151.1"/>
    </source>
</evidence>
<evidence type="ECO:0000256" key="6">
    <source>
        <dbReference type="ARBA" id="ARBA00024199"/>
    </source>
</evidence>
<dbReference type="GO" id="GO:0009736">
    <property type="term" value="P:cytokinin-activated signaling pathway"/>
    <property type="evidence" value="ECO:0007669"/>
    <property type="project" value="UniProtKB-KW"/>
</dbReference>
<evidence type="ECO:0000313" key="8">
    <source>
        <dbReference type="Proteomes" id="UP001152561"/>
    </source>
</evidence>
<keyword evidence="2" id="KW-0963">Cytoplasm</keyword>
<evidence type="ECO:0000256" key="2">
    <source>
        <dbReference type="ARBA" id="ARBA00022490"/>
    </source>
</evidence>
<dbReference type="PANTHER" id="PTHR33347">
    <property type="entry name" value="OSJNBA0091C07.3 PROTEIN"/>
    <property type="match status" value="1"/>
</dbReference>
<dbReference type="Proteomes" id="UP001152561">
    <property type="component" value="Unassembled WGS sequence"/>
</dbReference>
<comment type="subcellular location">
    <subcellularLocation>
        <location evidence="1">Cytoplasm</location>
    </subcellularLocation>
</comment>
<dbReference type="GO" id="GO:0005737">
    <property type="term" value="C:cytoplasm"/>
    <property type="evidence" value="ECO:0007669"/>
    <property type="project" value="UniProtKB-SubCell"/>
</dbReference>
<dbReference type="OrthoDB" id="759087at2759"/>
<accession>A0A9Q1RBE9</accession>
<evidence type="ECO:0000256" key="1">
    <source>
        <dbReference type="ARBA" id="ARBA00004496"/>
    </source>
</evidence>
<dbReference type="EMBL" id="JAJAGQ010000012">
    <property type="protein sequence ID" value="KAJ8548151.1"/>
    <property type="molecule type" value="Genomic_DNA"/>
</dbReference>
<protein>
    <submittedName>
        <fullName evidence="7">Uncharacterized protein</fullName>
    </submittedName>
</protein>
<sequence length="167" mass="19015">MDYGIFADSECSSGCESDWTFYLENSVLPPLTSYKANKFSPLCEAENFAKREQEEEDLSMVSDASSGPPHFCEEENYGQNNGSFFFDAPINVTLPKSNPKRHKAKEKQQPSALDDTASFPIFDFNSNKFTMTNDTASVDNVLYFPQGHSTTHFQRRSTYQEQYGFFQ</sequence>
<comment type="similarity">
    <text evidence="6">Belongs to the SOFL plant protein family.</text>
</comment>
<proteinExistence type="inferred from homology"/>
<gene>
    <name evidence="7" type="ORF">K7X08_021387</name>
</gene>